<accession>A0ABU4KIA5</accession>
<dbReference type="Proteomes" id="UP001278571">
    <property type="component" value="Unassembled WGS sequence"/>
</dbReference>
<gene>
    <name evidence="2" type="ORF">R2363_35540</name>
</gene>
<evidence type="ECO:0008006" key="4">
    <source>
        <dbReference type="Google" id="ProtNLM"/>
    </source>
</evidence>
<reference evidence="2 3" key="1">
    <citation type="submission" date="2023-10" db="EMBL/GenBank/DDBJ databases">
        <authorList>
            <person name="Wang X.X."/>
        </authorList>
    </citation>
    <scope>NUCLEOTIDE SEQUENCE [LARGE SCALE GENOMIC DNA]</scope>
    <source>
        <strain evidence="2 3">NBRC 12816</strain>
    </source>
</reference>
<feature type="region of interest" description="Disordered" evidence="1">
    <location>
        <begin position="190"/>
        <end position="222"/>
    </location>
</feature>
<protein>
    <recommendedName>
        <fullName evidence="4">Lipoprotein</fullName>
    </recommendedName>
</protein>
<evidence type="ECO:0000313" key="2">
    <source>
        <dbReference type="EMBL" id="MDX2297479.1"/>
    </source>
</evidence>
<evidence type="ECO:0000313" key="3">
    <source>
        <dbReference type="Proteomes" id="UP001278571"/>
    </source>
</evidence>
<sequence>MAVVFSTACGPFRGDPAGPELVGRAIRATESAKSVTLHMDGLSLTVPMKGRVSLDTRGNCTATMSYGTAGTAELIRINGKDVYLRRDETLLRTQERHRSPKELDALVDKVRGRWTRPPVDGPDAPAELTLCDRVPLPPGLGNGWDDDSANGEPATVDGHSALKLVRPDSESETTVYVAAEDPPYLLKIVTKGGESPGTTTYSHYDRPVEAKAPAPEDIVLTD</sequence>
<organism evidence="2 3">
    <name type="scientific">Streptomyces roseolus</name>
    <dbReference type="NCBI Taxonomy" id="67358"/>
    <lineage>
        <taxon>Bacteria</taxon>
        <taxon>Bacillati</taxon>
        <taxon>Actinomycetota</taxon>
        <taxon>Actinomycetes</taxon>
        <taxon>Kitasatosporales</taxon>
        <taxon>Streptomycetaceae</taxon>
        <taxon>Streptomyces</taxon>
    </lineage>
</organism>
<dbReference type="EMBL" id="JAWJZF010000517">
    <property type="protein sequence ID" value="MDX2297479.1"/>
    <property type="molecule type" value="Genomic_DNA"/>
</dbReference>
<keyword evidence="3" id="KW-1185">Reference proteome</keyword>
<name>A0ABU4KIA5_9ACTN</name>
<proteinExistence type="predicted"/>
<comment type="caution">
    <text evidence="2">The sequence shown here is derived from an EMBL/GenBank/DDBJ whole genome shotgun (WGS) entry which is preliminary data.</text>
</comment>
<evidence type="ECO:0000256" key="1">
    <source>
        <dbReference type="SAM" id="MobiDB-lite"/>
    </source>
</evidence>